<gene>
    <name evidence="1" type="ORF">BaRGS_00001838</name>
</gene>
<protein>
    <submittedName>
        <fullName evidence="1">Uncharacterized protein</fullName>
    </submittedName>
</protein>
<comment type="caution">
    <text evidence="1">The sequence shown here is derived from an EMBL/GenBank/DDBJ whole genome shotgun (WGS) entry which is preliminary data.</text>
</comment>
<sequence>MIETASVRTSCPQVCHLQTHTTSDDRPTTIANSRMDTRIASVKACHPVKRVSVNKGAMGNHTVERQPNTRR</sequence>
<organism evidence="1 2">
    <name type="scientific">Batillaria attramentaria</name>
    <dbReference type="NCBI Taxonomy" id="370345"/>
    <lineage>
        <taxon>Eukaryota</taxon>
        <taxon>Metazoa</taxon>
        <taxon>Spiralia</taxon>
        <taxon>Lophotrochozoa</taxon>
        <taxon>Mollusca</taxon>
        <taxon>Gastropoda</taxon>
        <taxon>Caenogastropoda</taxon>
        <taxon>Sorbeoconcha</taxon>
        <taxon>Cerithioidea</taxon>
        <taxon>Batillariidae</taxon>
        <taxon>Batillaria</taxon>
    </lineage>
</organism>
<dbReference type="EMBL" id="JACVVK020000005">
    <property type="protein sequence ID" value="KAK7506987.1"/>
    <property type="molecule type" value="Genomic_DNA"/>
</dbReference>
<dbReference type="Proteomes" id="UP001519460">
    <property type="component" value="Unassembled WGS sequence"/>
</dbReference>
<reference evidence="1 2" key="1">
    <citation type="journal article" date="2023" name="Sci. Data">
        <title>Genome assembly of the Korean intertidal mud-creeper Batillaria attramentaria.</title>
        <authorList>
            <person name="Patra A.K."/>
            <person name="Ho P.T."/>
            <person name="Jun S."/>
            <person name="Lee S.J."/>
            <person name="Kim Y."/>
            <person name="Won Y.J."/>
        </authorList>
    </citation>
    <scope>NUCLEOTIDE SEQUENCE [LARGE SCALE GENOMIC DNA]</scope>
    <source>
        <strain evidence="1">Wonlab-2016</strain>
    </source>
</reference>
<dbReference type="AlphaFoldDB" id="A0ABD0M5R9"/>
<evidence type="ECO:0000313" key="2">
    <source>
        <dbReference type="Proteomes" id="UP001519460"/>
    </source>
</evidence>
<accession>A0ABD0M5R9</accession>
<keyword evidence="2" id="KW-1185">Reference proteome</keyword>
<name>A0ABD0M5R9_9CAEN</name>
<proteinExistence type="predicted"/>
<evidence type="ECO:0000313" key="1">
    <source>
        <dbReference type="EMBL" id="KAK7506987.1"/>
    </source>
</evidence>